<dbReference type="Proteomes" id="UP000077202">
    <property type="component" value="Unassembled WGS sequence"/>
</dbReference>
<comment type="caution">
    <text evidence="2">The sequence shown here is derived from an EMBL/GenBank/DDBJ whole genome shotgun (WGS) entry which is preliminary data.</text>
</comment>
<accession>A0A176W4L1</accession>
<feature type="compositionally biased region" description="Basic and acidic residues" evidence="1">
    <location>
        <begin position="138"/>
        <end position="147"/>
    </location>
</feature>
<evidence type="ECO:0000256" key="1">
    <source>
        <dbReference type="SAM" id="MobiDB-lite"/>
    </source>
</evidence>
<feature type="compositionally biased region" description="Basic and acidic residues" evidence="1">
    <location>
        <begin position="159"/>
        <end position="168"/>
    </location>
</feature>
<dbReference type="EMBL" id="LVLJ01001802">
    <property type="protein sequence ID" value="OAE27964.1"/>
    <property type="molecule type" value="Genomic_DNA"/>
</dbReference>
<dbReference type="AlphaFoldDB" id="A0A176W4L1"/>
<name>A0A176W4L1_MARPO</name>
<feature type="compositionally biased region" description="Basic and acidic residues" evidence="1">
    <location>
        <begin position="176"/>
        <end position="191"/>
    </location>
</feature>
<evidence type="ECO:0000313" key="2">
    <source>
        <dbReference type="EMBL" id="OAE27964.1"/>
    </source>
</evidence>
<feature type="region of interest" description="Disordered" evidence="1">
    <location>
        <begin position="138"/>
        <end position="227"/>
    </location>
</feature>
<keyword evidence="3" id="KW-1185">Reference proteome</keyword>
<proteinExistence type="predicted"/>
<reference evidence="2" key="1">
    <citation type="submission" date="2016-03" db="EMBL/GenBank/DDBJ databases">
        <title>Mechanisms controlling the formation of the plant cell surface in tip-growing cells are functionally conserved among land plants.</title>
        <authorList>
            <person name="Honkanen S."/>
            <person name="Jones V.A."/>
            <person name="Morieri G."/>
            <person name="Champion C."/>
            <person name="Hetherington A.J."/>
            <person name="Kelly S."/>
            <person name="Saint-Marcoux D."/>
            <person name="Proust H."/>
            <person name="Prescott H."/>
            <person name="Dolan L."/>
        </authorList>
    </citation>
    <scope>NUCLEOTIDE SEQUENCE [LARGE SCALE GENOMIC DNA]</scope>
    <source>
        <tissue evidence="2">Whole gametophyte</tissue>
    </source>
</reference>
<evidence type="ECO:0000313" key="3">
    <source>
        <dbReference type="Proteomes" id="UP000077202"/>
    </source>
</evidence>
<sequence>MRQRRRFFYHRAGEYAGPALESSVAISSRAQSAYRPSDRESKSLFLFGGDKLVAPCSMCRSRSRLWGEEEGHPGADPFPECRLCILGHYRRGYAVPGSKEKSSLVHSETFSSLNLGNSLESTCMARVGTIALSRNSVKVDRTDEKNSVKGSVLGRHGKRNGDQTDEKNSMQGSVPGREEESKADIELLESTRRKKETKQNLKPRQFSQSRDDKKIHGPKQTQLPWQS</sequence>
<organism evidence="2 3">
    <name type="scientific">Marchantia polymorpha subsp. ruderalis</name>
    <dbReference type="NCBI Taxonomy" id="1480154"/>
    <lineage>
        <taxon>Eukaryota</taxon>
        <taxon>Viridiplantae</taxon>
        <taxon>Streptophyta</taxon>
        <taxon>Embryophyta</taxon>
        <taxon>Marchantiophyta</taxon>
        <taxon>Marchantiopsida</taxon>
        <taxon>Marchantiidae</taxon>
        <taxon>Marchantiales</taxon>
        <taxon>Marchantiaceae</taxon>
        <taxon>Marchantia</taxon>
    </lineage>
</organism>
<protein>
    <submittedName>
        <fullName evidence="2">Uncharacterized protein</fullName>
    </submittedName>
</protein>
<gene>
    <name evidence="2" type="ORF">AXG93_319s1090</name>
</gene>